<dbReference type="EMBL" id="CP063849">
    <property type="protein sequence ID" value="QOY86598.1"/>
    <property type="molecule type" value="Genomic_DNA"/>
</dbReference>
<dbReference type="Proteomes" id="UP000593892">
    <property type="component" value="Chromosome"/>
</dbReference>
<evidence type="ECO:0000256" key="3">
    <source>
        <dbReference type="ARBA" id="ARBA00012865"/>
    </source>
</evidence>
<dbReference type="PANTHER" id="PTHR30627:SF6">
    <property type="entry name" value="BETA-LACTAMASE YBXI-RELATED"/>
    <property type="match status" value="1"/>
</dbReference>
<comment type="catalytic activity">
    <reaction evidence="1">
        <text>a beta-lactam + H2O = a substituted beta-amino acid</text>
        <dbReference type="Rhea" id="RHEA:20401"/>
        <dbReference type="ChEBI" id="CHEBI:15377"/>
        <dbReference type="ChEBI" id="CHEBI:35627"/>
        <dbReference type="ChEBI" id="CHEBI:140347"/>
        <dbReference type="EC" id="3.5.2.6"/>
    </reaction>
</comment>
<dbReference type="GO" id="GO:0071555">
    <property type="term" value="P:cell wall organization"/>
    <property type="evidence" value="ECO:0007669"/>
    <property type="project" value="TreeGrafter"/>
</dbReference>
<reference evidence="10 11" key="1">
    <citation type="submission" date="2020-10" db="EMBL/GenBank/DDBJ databases">
        <title>Complete genome sequence of Paludibaculum fermentans P105T, a facultatively anaerobic acidobacterium capable of dissimilatory Fe(III) reduction.</title>
        <authorList>
            <person name="Dedysh S.N."/>
            <person name="Beletsky A.V."/>
            <person name="Kulichevskaya I.S."/>
            <person name="Mardanov A.V."/>
            <person name="Ravin N.V."/>
        </authorList>
    </citation>
    <scope>NUCLEOTIDE SEQUENCE [LARGE SCALE GENOMIC DNA]</scope>
    <source>
        <strain evidence="10 11">P105</strain>
    </source>
</reference>
<evidence type="ECO:0000256" key="5">
    <source>
        <dbReference type="ARBA" id="ARBA00022801"/>
    </source>
</evidence>
<evidence type="ECO:0000256" key="2">
    <source>
        <dbReference type="ARBA" id="ARBA00007898"/>
    </source>
</evidence>
<protein>
    <recommendedName>
        <fullName evidence="3">beta-lactamase</fullName>
        <ecNumber evidence="3">3.5.2.6</ecNumber>
    </recommendedName>
</protein>
<evidence type="ECO:0000313" key="11">
    <source>
        <dbReference type="Proteomes" id="UP000593892"/>
    </source>
</evidence>
<feature type="chain" id="PRO_5032713770" description="beta-lactamase" evidence="8">
    <location>
        <begin position="26"/>
        <end position="416"/>
    </location>
</feature>
<proteinExistence type="inferred from homology"/>
<dbReference type="Gene3D" id="3.40.710.10">
    <property type="entry name" value="DD-peptidase/beta-lactamase superfamily"/>
    <property type="match status" value="1"/>
</dbReference>
<dbReference type="InterPro" id="IPR050515">
    <property type="entry name" value="Beta-lactam/transpept"/>
</dbReference>
<feature type="region of interest" description="Disordered" evidence="7">
    <location>
        <begin position="30"/>
        <end position="54"/>
    </location>
</feature>
<organism evidence="10 11">
    <name type="scientific">Paludibaculum fermentans</name>
    <dbReference type="NCBI Taxonomy" id="1473598"/>
    <lineage>
        <taxon>Bacteria</taxon>
        <taxon>Pseudomonadati</taxon>
        <taxon>Acidobacteriota</taxon>
        <taxon>Terriglobia</taxon>
        <taxon>Bryobacterales</taxon>
        <taxon>Bryobacteraceae</taxon>
        <taxon>Paludibaculum</taxon>
    </lineage>
</organism>
<name>A0A7S7NMZ1_PALFE</name>
<dbReference type="PANTHER" id="PTHR30627">
    <property type="entry name" value="PEPTIDOGLYCAN D,D-TRANSPEPTIDASE"/>
    <property type="match status" value="1"/>
</dbReference>
<gene>
    <name evidence="10" type="ORF">IRI77_27965</name>
</gene>
<accession>A0A7S7NMZ1</accession>
<keyword evidence="6" id="KW-0046">Antibiotic resistance</keyword>
<evidence type="ECO:0000259" key="9">
    <source>
        <dbReference type="Pfam" id="PF00905"/>
    </source>
</evidence>
<dbReference type="EC" id="3.5.2.6" evidence="3"/>
<evidence type="ECO:0000256" key="6">
    <source>
        <dbReference type="ARBA" id="ARBA00023251"/>
    </source>
</evidence>
<dbReference type="AlphaFoldDB" id="A0A7S7NMZ1"/>
<dbReference type="SUPFAM" id="SSF56601">
    <property type="entry name" value="beta-lactamase/transpeptidase-like"/>
    <property type="match status" value="1"/>
</dbReference>
<feature type="domain" description="Penicillin-binding protein transpeptidase" evidence="9">
    <location>
        <begin position="127"/>
        <end position="387"/>
    </location>
</feature>
<dbReference type="GO" id="GO:0008658">
    <property type="term" value="F:penicillin binding"/>
    <property type="evidence" value="ECO:0007669"/>
    <property type="project" value="InterPro"/>
</dbReference>
<comment type="similarity">
    <text evidence="2">Belongs to the class-D beta-lactamase family.</text>
</comment>
<dbReference type="RefSeq" id="WP_194448267.1">
    <property type="nucleotide sequence ID" value="NZ_CP063849.1"/>
</dbReference>
<dbReference type="GO" id="GO:0008800">
    <property type="term" value="F:beta-lactamase activity"/>
    <property type="evidence" value="ECO:0007669"/>
    <property type="project" value="UniProtKB-EC"/>
</dbReference>
<dbReference type="GO" id="GO:0046677">
    <property type="term" value="P:response to antibiotic"/>
    <property type="evidence" value="ECO:0007669"/>
    <property type="project" value="UniProtKB-KW"/>
</dbReference>
<dbReference type="KEGG" id="pfer:IRI77_27965"/>
<feature type="signal peptide" evidence="8">
    <location>
        <begin position="1"/>
        <end position="25"/>
    </location>
</feature>
<keyword evidence="11" id="KW-1185">Reference proteome</keyword>
<evidence type="ECO:0000256" key="1">
    <source>
        <dbReference type="ARBA" id="ARBA00001526"/>
    </source>
</evidence>
<dbReference type="GO" id="GO:0005886">
    <property type="term" value="C:plasma membrane"/>
    <property type="evidence" value="ECO:0007669"/>
    <property type="project" value="TreeGrafter"/>
</dbReference>
<keyword evidence="4 8" id="KW-0732">Signal</keyword>
<sequence length="416" mass="44332">MKQNFLIPLCIISTLILSAAVPAFAVTATTQKSPTASTKRSKSRRAGATTVSRSTIVKRSPAAKSFAGTATIKPATARSTVAPRRVRKYYSPWDTPTFADSTYGDVVDGEDLAIRRAAVQALGPYNGSVVVVDPTTGRVMTMVNQKLALTGAYQPCSTIKLVAGLAGLSEGIIERETRLRLSRRESINLTTALAKSNNAYFANVGEKLGFEKINYYGRLFGLGEKAGINIEGESAGIFPEEKPKGVPNGMMTSFGEAIGLTPLQLAAIVSSIANGGTLYYLQYPRTLAEVSSLVPQVKRQLDIAQQIPEMRPGMMGAVEFGTARRANYDTNEPIFGKTGTCTDSRTHLGWFGSFNEVGKSKLVVVVLLTGGKSVNGPVAAGIAGQVYKNLSEAQFFTTQQPHATAPTAMIHSGDVH</sequence>
<dbReference type="Pfam" id="PF00905">
    <property type="entry name" value="Transpeptidase"/>
    <property type="match status" value="1"/>
</dbReference>
<dbReference type="InterPro" id="IPR012338">
    <property type="entry name" value="Beta-lactam/transpept-like"/>
</dbReference>
<dbReference type="InterPro" id="IPR001460">
    <property type="entry name" value="PCN-bd_Tpept"/>
</dbReference>
<evidence type="ECO:0000313" key="10">
    <source>
        <dbReference type="EMBL" id="QOY86598.1"/>
    </source>
</evidence>
<evidence type="ECO:0000256" key="7">
    <source>
        <dbReference type="SAM" id="MobiDB-lite"/>
    </source>
</evidence>
<keyword evidence="5" id="KW-0378">Hydrolase</keyword>
<evidence type="ECO:0000256" key="8">
    <source>
        <dbReference type="SAM" id="SignalP"/>
    </source>
</evidence>
<evidence type="ECO:0000256" key="4">
    <source>
        <dbReference type="ARBA" id="ARBA00022729"/>
    </source>
</evidence>